<feature type="compositionally biased region" description="Polar residues" evidence="1">
    <location>
        <begin position="72"/>
        <end position="83"/>
    </location>
</feature>
<dbReference type="KEGG" id="bgt:106074884"/>
<feature type="region of interest" description="Disordered" evidence="1">
    <location>
        <begin position="476"/>
        <end position="507"/>
    </location>
</feature>
<feature type="region of interest" description="Disordered" evidence="1">
    <location>
        <begin position="1"/>
        <end position="120"/>
    </location>
</feature>
<name>A0A2C9LIN5_BIOGL</name>
<feature type="compositionally biased region" description="Basic and acidic residues" evidence="1">
    <location>
        <begin position="1"/>
        <end position="11"/>
    </location>
</feature>
<protein>
    <submittedName>
        <fullName evidence="2">Uncharacterized protein</fullName>
    </submittedName>
</protein>
<dbReference type="VEuPathDB" id="VectorBase:BGLB031439"/>
<reference evidence="2" key="1">
    <citation type="submission" date="2020-05" db="UniProtKB">
        <authorList>
            <consortium name="EnsemblMetazoa"/>
        </authorList>
    </citation>
    <scope>IDENTIFICATION</scope>
    <source>
        <strain evidence="2">BB02</strain>
    </source>
</reference>
<accession>A0A2C9LIN5</accession>
<feature type="compositionally biased region" description="Basic and acidic residues" evidence="1">
    <location>
        <begin position="135"/>
        <end position="172"/>
    </location>
</feature>
<feature type="region of interest" description="Disordered" evidence="1">
    <location>
        <begin position="801"/>
        <end position="839"/>
    </location>
</feature>
<gene>
    <name evidence="2" type="primary">106074884</name>
</gene>
<feature type="region of interest" description="Disordered" evidence="1">
    <location>
        <begin position="135"/>
        <end position="222"/>
    </location>
</feature>
<dbReference type="AlphaFoldDB" id="A0A2C9LIN5"/>
<dbReference type="VEuPathDB" id="VectorBase:BGLAX_040344"/>
<feature type="compositionally biased region" description="Basic and acidic residues" evidence="1">
    <location>
        <begin position="193"/>
        <end position="207"/>
    </location>
</feature>
<organism evidence="2 3">
    <name type="scientific">Biomphalaria glabrata</name>
    <name type="common">Bloodfluke planorb</name>
    <name type="synonym">Freshwater snail</name>
    <dbReference type="NCBI Taxonomy" id="6526"/>
    <lineage>
        <taxon>Eukaryota</taxon>
        <taxon>Metazoa</taxon>
        <taxon>Spiralia</taxon>
        <taxon>Lophotrochozoa</taxon>
        <taxon>Mollusca</taxon>
        <taxon>Gastropoda</taxon>
        <taxon>Heterobranchia</taxon>
        <taxon>Euthyneura</taxon>
        <taxon>Panpulmonata</taxon>
        <taxon>Hygrophila</taxon>
        <taxon>Lymnaeoidea</taxon>
        <taxon>Planorbidae</taxon>
        <taxon>Biomphalaria</taxon>
    </lineage>
</organism>
<proteinExistence type="predicted"/>
<dbReference type="Proteomes" id="UP000076420">
    <property type="component" value="Unassembled WGS sequence"/>
</dbReference>
<feature type="compositionally biased region" description="Basic and acidic residues" evidence="1">
    <location>
        <begin position="804"/>
        <end position="839"/>
    </location>
</feature>
<evidence type="ECO:0000256" key="1">
    <source>
        <dbReference type="SAM" id="MobiDB-lite"/>
    </source>
</evidence>
<evidence type="ECO:0000313" key="3">
    <source>
        <dbReference type="Proteomes" id="UP000076420"/>
    </source>
</evidence>
<dbReference type="EnsemblMetazoa" id="BGLB031439-RA">
    <property type="protein sequence ID" value="BGLB031439-PA"/>
    <property type="gene ID" value="BGLB031439"/>
</dbReference>
<evidence type="ECO:0000313" key="2">
    <source>
        <dbReference type="EnsemblMetazoa" id="BGLB031439-PA"/>
    </source>
</evidence>
<sequence length="854" mass="97537">MSGKYDLESRRQKYSSTSSGTFRRLDPSFSVGLEPPFLDNRDHLSNGRGNNRSSEPFKYNERAVDVTFPATKYQTKDSLSSSLAPDGSNHDKTSKRKKKNGDTISHSVKVNSKETDFSRPVTDITDITSDQFKFIDSKTTEVKTRADEKKHVGLLERLTRSWRKQEHDSPQEKKRKKNNSRADDTNSSSSSSDDVRGNKKNEKEMFEIKFPNNGSKTSLESKHSDHVTEVTSSGYENVTTTVSNVTSETIPEDYENVQVTVSARINADEMSPEISANDFKETEPEPDYFQSSEISDNYFNTTDLFSDYFNNNEITQDYSYADEPTPDYFKGDEMAPDDFNADELTPEYFTAKAITLSKKDTILSSNSSHTTDFPGSVSGDYKNAALLVNEIKAASIEHVNGKKTSIDYEDVLFDSQNTNEDVQNDSNADFGVIPYDFQSFNEVIPIDSYIDVNNKPQVNDQVKRWGTLINIDAKNQYDDNPELTDEHSRDTSDSEDEEPTKCDSESDQSDIVVDVLETCDNQGSIQDQGVQFETNFETIQPCERNVFVPDHQTLSDCQDKLLTFDTQTICHTEQFFYVPGNQTFNTEDNIVVFDTKAIHHSEEYFYITGNQKVTHINVEILDPNQRKEDLIKPEILVPEHDKDDTVKHEILVPEHDKDDNVKHDILVPEHDKDDNVKPEIFVPEHGKDDNVKHEIFVPEHGKDDNVKPEIFVPEDNKDDNVKPEIFVPEHGKDDNVKPEIFVPEHDKDDNVKPEIFVPEDNKDDNVKHDILVPEHDKDDNIKPEILVPEHDKDDNIKPEILVPPEHDKDDNIKPEILVPEHDKDDNIKPEILVPEHDKDDTVKHEILNMTKMTI</sequence>